<dbReference type="SUPFAM" id="SSF47473">
    <property type="entry name" value="EF-hand"/>
    <property type="match status" value="1"/>
</dbReference>
<evidence type="ECO:0000256" key="8">
    <source>
        <dbReference type="ARBA" id="ARBA00022807"/>
    </source>
</evidence>
<dbReference type="GO" id="GO:0004843">
    <property type="term" value="F:cysteine-type deubiquitinase activity"/>
    <property type="evidence" value="ECO:0007669"/>
    <property type="project" value="UniProtKB-EC"/>
</dbReference>
<feature type="region of interest" description="Disordered" evidence="12">
    <location>
        <begin position="780"/>
        <end position="800"/>
    </location>
</feature>
<keyword evidence="7" id="KW-0378">Hydrolase</keyword>
<dbReference type="CDD" id="cd00051">
    <property type="entry name" value="EFh"/>
    <property type="match status" value="1"/>
</dbReference>
<feature type="region of interest" description="Disordered" evidence="12">
    <location>
        <begin position="1413"/>
        <end position="1441"/>
    </location>
</feature>
<evidence type="ECO:0000256" key="10">
    <source>
        <dbReference type="ARBA" id="ARBA00022989"/>
    </source>
</evidence>
<evidence type="ECO:0000256" key="3">
    <source>
        <dbReference type="ARBA" id="ARBA00012759"/>
    </source>
</evidence>
<protein>
    <recommendedName>
        <fullName evidence="3">ubiquitinyl hydrolase 1</fullName>
        <ecNumber evidence="3">3.4.19.12</ecNumber>
    </recommendedName>
</protein>
<dbReference type="Pfam" id="PF00520">
    <property type="entry name" value="Ion_trans"/>
    <property type="match status" value="1"/>
</dbReference>
<evidence type="ECO:0000256" key="5">
    <source>
        <dbReference type="ARBA" id="ARBA00022692"/>
    </source>
</evidence>
<keyword evidence="5 13" id="KW-0812">Transmembrane</keyword>
<dbReference type="InterPro" id="IPR051346">
    <property type="entry name" value="OTU_Deubiquitinase"/>
</dbReference>
<dbReference type="PROSITE" id="PS50222">
    <property type="entry name" value="EF_HAND_2"/>
    <property type="match status" value="1"/>
</dbReference>
<keyword evidence="11 13" id="KW-0472">Membrane</keyword>
<dbReference type="PROSITE" id="PS00018">
    <property type="entry name" value="EF_HAND_1"/>
    <property type="match status" value="1"/>
</dbReference>
<evidence type="ECO:0000256" key="13">
    <source>
        <dbReference type="SAM" id="Phobius"/>
    </source>
</evidence>
<dbReference type="GO" id="GO:0005737">
    <property type="term" value="C:cytoplasm"/>
    <property type="evidence" value="ECO:0007669"/>
    <property type="project" value="TreeGrafter"/>
</dbReference>
<dbReference type="EC" id="3.4.19.12" evidence="3"/>
<evidence type="ECO:0000256" key="12">
    <source>
        <dbReference type="SAM" id="MobiDB-lite"/>
    </source>
</evidence>
<feature type="region of interest" description="Disordered" evidence="12">
    <location>
        <begin position="918"/>
        <end position="938"/>
    </location>
</feature>
<evidence type="ECO:0000256" key="1">
    <source>
        <dbReference type="ARBA" id="ARBA00000707"/>
    </source>
</evidence>
<dbReference type="EMBL" id="LSRX01000916">
    <property type="protein sequence ID" value="OLP86438.1"/>
    <property type="molecule type" value="Genomic_DNA"/>
</dbReference>
<feature type="transmembrane region" description="Helical" evidence="13">
    <location>
        <begin position="1179"/>
        <end position="1199"/>
    </location>
</feature>
<dbReference type="SUPFAM" id="SSF81324">
    <property type="entry name" value="Voltage-gated potassium channels"/>
    <property type="match status" value="1"/>
</dbReference>
<evidence type="ECO:0000256" key="9">
    <source>
        <dbReference type="ARBA" id="ARBA00022837"/>
    </source>
</evidence>
<dbReference type="InterPro" id="IPR002048">
    <property type="entry name" value="EF_hand_dom"/>
</dbReference>
<dbReference type="GO" id="GO:0005216">
    <property type="term" value="F:monoatomic ion channel activity"/>
    <property type="evidence" value="ECO:0007669"/>
    <property type="project" value="InterPro"/>
</dbReference>
<dbReference type="PANTHER" id="PTHR13367">
    <property type="entry name" value="UBIQUITIN THIOESTERASE"/>
    <property type="match status" value="1"/>
</dbReference>
<evidence type="ECO:0000256" key="4">
    <source>
        <dbReference type="ARBA" id="ARBA00022670"/>
    </source>
</evidence>
<dbReference type="Pfam" id="PF13202">
    <property type="entry name" value="EF-hand_5"/>
    <property type="match status" value="1"/>
</dbReference>
<evidence type="ECO:0000256" key="11">
    <source>
        <dbReference type="ARBA" id="ARBA00023136"/>
    </source>
</evidence>
<comment type="catalytic activity">
    <reaction evidence="1">
        <text>Thiol-dependent hydrolysis of ester, thioester, amide, peptide and isopeptide bonds formed by the C-terminal Gly of ubiquitin (a 76-residue protein attached to proteins as an intracellular targeting signal).</text>
        <dbReference type="EC" id="3.4.19.12"/>
    </reaction>
</comment>
<feature type="domain" description="EF-hand" evidence="14">
    <location>
        <begin position="1290"/>
        <end position="1325"/>
    </location>
</feature>
<dbReference type="GO" id="GO:0070530">
    <property type="term" value="F:K63-linked polyubiquitin modification-dependent protein binding"/>
    <property type="evidence" value="ECO:0007669"/>
    <property type="project" value="TreeGrafter"/>
</dbReference>
<dbReference type="InterPro" id="IPR022099">
    <property type="entry name" value="DUF3638"/>
</dbReference>
<dbReference type="InterPro" id="IPR005821">
    <property type="entry name" value="Ion_trans_dom"/>
</dbReference>
<dbReference type="Gene3D" id="1.10.238.10">
    <property type="entry name" value="EF-hand"/>
    <property type="match status" value="1"/>
</dbReference>
<dbReference type="SMART" id="SM00054">
    <property type="entry name" value="EFh"/>
    <property type="match status" value="2"/>
</dbReference>
<feature type="compositionally biased region" description="Polar residues" evidence="12">
    <location>
        <begin position="928"/>
        <end position="938"/>
    </location>
</feature>
<accession>A0A1Q9CU37</accession>
<evidence type="ECO:0000256" key="2">
    <source>
        <dbReference type="ARBA" id="ARBA00004141"/>
    </source>
</evidence>
<dbReference type="PANTHER" id="PTHR13367:SF28">
    <property type="entry name" value="UBIQUITIN THIOESTERASE ZRANB1"/>
    <property type="match status" value="1"/>
</dbReference>
<comment type="subcellular location">
    <subcellularLocation>
        <location evidence="2">Membrane</location>
        <topology evidence="2">Multi-pass membrane protein</topology>
    </subcellularLocation>
</comment>
<organism evidence="15 16">
    <name type="scientific">Symbiodinium microadriaticum</name>
    <name type="common">Dinoflagellate</name>
    <name type="synonym">Zooxanthella microadriatica</name>
    <dbReference type="NCBI Taxonomy" id="2951"/>
    <lineage>
        <taxon>Eukaryota</taxon>
        <taxon>Sar</taxon>
        <taxon>Alveolata</taxon>
        <taxon>Dinophyceae</taxon>
        <taxon>Suessiales</taxon>
        <taxon>Symbiodiniaceae</taxon>
        <taxon>Symbiodinium</taxon>
    </lineage>
</organism>
<dbReference type="InterPro" id="IPR027359">
    <property type="entry name" value="Volt_channel_dom_sf"/>
</dbReference>
<evidence type="ECO:0000313" key="15">
    <source>
        <dbReference type="EMBL" id="OLP86438.1"/>
    </source>
</evidence>
<feature type="transmembrane region" description="Helical" evidence="13">
    <location>
        <begin position="1151"/>
        <end position="1172"/>
    </location>
</feature>
<keyword evidence="4" id="KW-0645">Protease</keyword>
<dbReference type="OrthoDB" id="2684236at2759"/>
<dbReference type="InterPro" id="IPR011992">
    <property type="entry name" value="EF-hand-dom_pair"/>
</dbReference>
<evidence type="ECO:0000259" key="14">
    <source>
        <dbReference type="PROSITE" id="PS50222"/>
    </source>
</evidence>
<feature type="region of interest" description="Disordered" evidence="12">
    <location>
        <begin position="402"/>
        <end position="423"/>
    </location>
</feature>
<keyword evidence="8" id="KW-0788">Thiol protease</keyword>
<evidence type="ECO:0000256" key="6">
    <source>
        <dbReference type="ARBA" id="ARBA00022786"/>
    </source>
</evidence>
<dbReference type="Pfam" id="PF12340">
    <property type="entry name" value="DUF3638"/>
    <property type="match status" value="1"/>
</dbReference>
<comment type="caution">
    <text evidence="15">The sequence shown here is derived from an EMBL/GenBank/DDBJ whole genome shotgun (WGS) entry which is preliminary data.</text>
</comment>
<keyword evidence="9" id="KW-0106">Calcium</keyword>
<dbReference type="GO" id="GO:0016020">
    <property type="term" value="C:membrane"/>
    <property type="evidence" value="ECO:0007669"/>
    <property type="project" value="UniProtKB-SubCell"/>
</dbReference>
<dbReference type="Gene3D" id="1.20.120.350">
    <property type="entry name" value="Voltage-gated potassium channels. Chain C"/>
    <property type="match status" value="1"/>
</dbReference>
<evidence type="ECO:0000313" key="16">
    <source>
        <dbReference type="Proteomes" id="UP000186817"/>
    </source>
</evidence>
<dbReference type="Pfam" id="PF12359">
    <property type="entry name" value="DUF3645"/>
    <property type="match status" value="1"/>
</dbReference>
<dbReference type="InterPro" id="IPR018247">
    <property type="entry name" value="EF_Hand_1_Ca_BS"/>
</dbReference>
<keyword evidence="16" id="KW-1185">Reference proteome</keyword>
<keyword evidence="10 13" id="KW-1133">Transmembrane helix</keyword>
<dbReference type="InterPro" id="IPR022105">
    <property type="entry name" value="DUF3645"/>
</dbReference>
<feature type="transmembrane region" description="Helical" evidence="13">
    <location>
        <begin position="1077"/>
        <end position="1099"/>
    </location>
</feature>
<keyword evidence="6" id="KW-0833">Ubl conjugation pathway</keyword>
<dbReference type="Proteomes" id="UP000186817">
    <property type="component" value="Unassembled WGS sequence"/>
</dbReference>
<gene>
    <name evidence="15" type="ORF">AK812_SmicGene32457</name>
</gene>
<dbReference type="GO" id="GO:0005509">
    <property type="term" value="F:calcium ion binding"/>
    <property type="evidence" value="ECO:0007669"/>
    <property type="project" value="InterPro"/>
</dbReference>
<dbReference type="GO" id="GO:0071947">
    <property type="term" value="P:protein deubiquitination involved in ubiquitin-dependent protein catabolic process"/>
    <property type="evidence" value="ECO:0007669"/>
    <property type="project" value="TreeGrafter"/>
</dbReference>
<dbReference type="GO" id="GO:0005634">
    <property type="term" value="C:nucleus"/>
    <property type="evidence" value="ECO:0007669"/>
    <property type="project" value="TreeGrafter"/>
</dbReference>
<feature type="transmembrane region" description="Helical" evidence="13">
    <location>
        <begin position="1111"/>
        <end position="1131"/>
    </location>
</feature>
<evidence type="ECO:0000256" key="7">
    <source>
        <dbReference type="ARBA" id="ARBA00022801"/>
    </source>
</evidence>
<name>A0A1Q9CU37_SYMMI</name>
<proteinExistence type="predicted"/>
<sequence length="1467" mass="162594">MATAKNLANTVRGQEGAGIRLARLVGTAPTLSFQDILQVLLVRGGTELLLPHLCPMLTGEDIRDLAAAAVLALLLSSRALLCRRALAALGTLKALVERAKKMDSSRISGNTRRQSWWRRLSGRFRHEEDDVEEDARGPELCDAAGEVAAALGVEAHSVEGMTYDPRLVLFEFVAGLVLRKKQVELVRAMQAAVEEGRPLVHQMLMGQGKTTVVTPLTILVHGTSTRACVVCCPSALLEFTCKVLRERLCGVLFRPVVEFHFTRSTPVSDDHFFKLLHAQASRAVLCSGPTALKSLLLRFVLTLHAIDVAQSKEVERTEVNRSKGFLGSSMKSLLSWPSFSGRNAAAERLEALRFEASALRWALGVFRGAVLLLDDIDLLMHPLRSELHWPLGDQHKLDFTSTASGGRELSESPETLETTGAEPGQVSGVSFATSGAVGARWQLGFHLLDGFFSCQAKAGPAVASLQGVTSAQAVLARLKAAVERGLRRSSLSILVDTVEVLLSPDFYHKELRPILAEWALIWIRRRSALPVDDAVLRELLCAEGAEKLSRSSSEEFRNLGDLQLKALNLARTWLSTLFPHIVSRIHRVHYGLLDEDSPSFAAEPLPRRSLAVPFVGKDAPSETSQFSHPDVLIGLTWLAFRFGGLRQGDFRRALRALTRLRRGDADDAKAREAARLYNVWVREAGGHVRGLLGGGALDAKGALHPFPPLMPSPSNKIDTARQGPAESFGSLDLRQENILVDPSVVGFDRLAVLRPQKPRLPSDEPDQPTAYFLPPVLPKKAVAPREPPADDKSHKGVRNKAAVTYVAKKATEEPPVEDLYSLTHSDSMDRVDAGEPKDRQLSAQSELLQLHLKAVAQPQQHQLQLSRSLFHSPTTDMGSEDGGIHLEASAAFRRILESLLQQHVRELNDLASIGAAGIRSRGTEPKQKSNPTSPNSVFSRVTKEMDKCVSDNVDSILASTGLRLFQARNILDVLDGDQQDLFEKPKGHRLSRKSSDFLPELFEDSEEQTTNSYKALPWCHRARIWFQSAGYEMVIALVLCVNVLWMAFELQLYGAQTGGTLAIQEAPSLDHDWWAEFFTIGDITFAGFFAIDVMLRIAILRADFWRVWLNYIDFAVSLTSIAEVAFVYVSQGLPVSPILFRLLRIGKLVRAFRMVTMSSVLNSLQLLIKCLVASRDMLLWSFCLLTFVQCVAGLVLATLCRDFIEEESNDPEIRGEVFRYYGTFTRTILSMFEIMFANWGPPCRVLVENVSEWFSIFFLSYRCAADSDHVRKLGAPMSRARRERERDIALYNRKVKKLFKTIDSSGDGAINLEEFSKLVKSPKLQFWMSQLELEYHDLLSLFEFLDNGDGQITLTEFLEGAQRLRGGAKAIDVWRMETKVEVLFDAVLSMLKATCPASAAAILASKGLSPPEPIYSDSHTSEEVSPGGTKTEEVGRTSTSNVHDVFKQSEFRHIKPTSFFQLDVNLP</sequence>
<reference evidence="15 16" key="1">
    <citation type="submission" date="2016-02" db="EMBL/GenBank/DDBJ databases">
        <title>Genome analysis of coral dinoflagellate symbionts highlights evolutionary adaptations to a symbiotic lifestyle.</title>
        <authorList>
            <person name="Aranda M."/>
            <person name="Li Y."/>
            <person name="Liew Y.J."/>
            <person name="Baumgarten S."/>
            <person name="Simakov O."/>
            <person name="Wilson M."/>
            <person name="Piel J."/>
            <person name="Ashoor H."/>
            <person name="Bougouffa S."/>
            <person name="Bajic V.B."/>
            <person name="Ryu T."/>
            <person name="Ravasi T."/>
            <person name="Bayer T."/>
            <person name="Micklem G."/>
            <person name="Kim H."/>
            <person name="Bhak J."/>
            <person name="Lajeunesse T.C."/>
            <person name="Voolstra C.R."/>
        </authorList>
    </citation>
    <scope>NUCLEOTIDE SEQUENCE [LARGE SCALE GENOMIC DNA]</scope>
    <source>
        <strain evidence="15 16">CCMP2467</strain>
    </source>
</reference>